<gene>
    <name evidence="2" type="ORF">CCV52592_1888</name>
</gene>
<sequence>MKISSLIIAVALLFVGCSTKLTEANFKPQKTTIWRNYEIDRIQTAKVGEAMIKVTKEKQEAEYTGYMKPSKDFTFNGTLKFKSSANFKVLGFYKGYMAIHHPSLKDVAFLVDTDGKLQNKVIRYSSDGEFVEVLWSYEYEPKDMIMQAQLIDESDRIVSTRSIIYDGMNDKSLLFTDRYSYYEDRPSFQNLKIVHNKERKQMKISDYLIDILYFDKDKIEYRVIED</sequence>
<dbReference type="STRING" id="360105.CCV52592_1888"/>
<dbReference type="KEGG" id="ccv:CCV52592_1888"/>
<dbReference type="AlphaFoldDB" id="A7GYI9"/>
<evidence type="ECO:0000313" key="2">
    <source>
        <dbReference type="EMBL" id="EAU00090.1"/>
    </source>
</evidence>
<accession>A7GYI9</accession>
<dbReference type="Proteomes" id="UP000006380">
    <property type="component" value="Chromosome"/>
</dbReference>
<dbReference type="EMBL" id="CP000767">
    <property type="protein sequence ID" value="EAU00090.1"/>
    <property type="molecule type" value="Genomic_DNA"/>
</dbReference>
<evidence type="ECO:0008006" key="4">
    <source>
        <dbReference type="Google" id="ProtNLM"/>
    </source>
</evidence>
<organism evidence="2 3">
    <name type="scientific">Campylobacter curvus (strain 525.92)</name>
    <dbReference type="NCBI Taxonomy" id="360105"/>
    <lineage>
        <taxon>Bacteria</taxon>
        <taxon>Pseudomonadati</taxon>
        <taxon>Campylobacterota</taxon>
        <taxon>Epsilonproteobacteria</taxon>
        <taxon>Campylobacterales</taxon>
        <taxon>Campylobacteraceae</taxon>
        <taxon>Campylobacter</taxon>
    </lineage>
</organism>
<dbReference type="RefSeq" id="WP_009651221.1">
    <property type="nucleotide sequence ID" value="NC_009715.2"/>
</dbReference>
<feature type="chain" id="PRO_5002706923" description="Lipoprotein" evidence="1">
    <location>
        <begin position="24"/>
        <end position="226"/>
    </location>
</feature>
<proteinExistence type="predicted"/>
<dbReference type="HOGENOM" id="CLU_1222911_0_0_7"/>
<reference evidence="2" key="1">
    <citation type="submission" date="2016-07" db="EMBL/GenBank/DDBJ databases">
        <title>Comparative genomics of the Campylobacter concisus group.</title>
        <authorList>
            <person name="Miller W.G."/>
            <person name="Yee E."/>
            <person name="Chapman M.H."/>
            <person name="Huynh S."/>
            <person name="Bono J.L."/>
            <person name="On S.L.W."/>
            <person name="StLeger J."/>
            <person name="Foster G."/>
            <person name="Parker C.T."/>
        </authorList>
    </citation>
    <scope>NUCLEOTIDE SEQUENCE</scope>
    <source>
        <strain evidence="2">525.92</strain>
    </source>
</reference>
<protein>
    <recommendedName>
        <fullName evidence="4">Lipoprotein</fullName>
    </recommendedName>
</protein>
<name>A7GYI9_CAMC5</name>
<keyword evidence="1" id="KW-0732">Signal</keyword>
<dbReference type="PROSITE" id="PS51257">
    <property type="entry name" value="PROKAR_LIPOPROTEIN"/>
    <property type="match status" value="1"/>
</dbReference>
<feature type="signal peptide" evidence="1">
    <location>
        <begin position="1"/>
        <end position="23"/>
    </location>
</feature>
<evidence type="ECO:0000256" key="1">
    <source>
        <dbReference type="SAM" id="SignalP"/>
    </source>
</evidence>
<evidence type="ECO:0000313" key="3">
    <source>
        <dbReference type="Proteomes" id="UP000006380"/>
    </source>
</evidence>
<keyword evidence="3" id="KW-1185">Reference proteome</keyword>